<dbReference type="Gene3D" id="1.10.3720.10">
    <property type="entry name" value="MetI-like"/>
    <property type="match status" value="1"/>
</dbReference>
<keyword evidence="2 6" id="KW-0813">Transport</keyword>
<comment type="similarity">
    <text evidence="6">Belongs to the binding-protein-dependent transport system permease family.</text>
</comment>
<evidence type="ECO:0000259" key="7">
    <source>
        <dbReference type="PROSITE" id="PS50928"/>
    </source>
</evidence>
<keyword evidence="3 6" id="KW-0812">Transmembrane</keyword>
<feature type="transmembrane region" description="Helical" evidence="6">
    <location>
        <begin position="81"/>
        <end position="101"/>
    </location>
</feature>
<feature type="domain" description="ABC transmembrane type-1" evidence="7">
    <location>
        <begin position="16"/>
        <end position="195"/>
    </location>
</feature>
<dbReference type="InterPro" id="IPR000515">
    <property type="entry name" value="MetI-like"/>
</dbReference>
<keyword evidence="9" id="KW-1185">Reference proteome</keyword>
<dbReference type="Proteomes" id="UP000029518">
    <property type="component" value="Chromosome"/>
</dbReference>
<dbReference type="PROSITE" id="PS50928">
    <property type="entry name" value="ABC_TM1"/>
    <property type="match status" value="1"/>
</dbReference>
<dbReference type="CDD" id="cd06261">
    <property type="entry name" value="TM_PBP2"/>
    <property type="match status" value="1"/>
</dbReference>
<dbReference type="InterPro" id="IPR051204">
    <property type="entry name" value="ABC_transp_perm/SBD"/>
</dbReference>
<dbReference type="AlphaFoldDB" id="A0A089LAB5"/>
<dbReference type="GO" id="GO:0031460">
    <property type="term" value="P:glycine betaine transport"/>
    <property type="evidence" value="ECO:0007669"/>
    <property type="project" value="TreeGrafter"/>
</dbReference>
<evidence type="ECO:0000313" key="9">
    <source>
        <dbReference type="Proteomes" id="UP000029518"/>
    </source>
</evidence>
<evidence type="ECO:0000256" key="2">
    <source>
        <dbReference type="ARBA" id="ARBA00022448"/>
    </source>
</evidence>
<feature type="transmembrane region" description="Helical" evidence="6">
    <location>
        <begin position="178"/>
        <end position="198"/>
    </location>
</feature>
<organism evidence="8 9">
    <name type="scientific">Paenibacillus borealis</name>
    <dbReference type="NCBI Taxonomy" id="160799"/>
    <lineage>
        <taxon>Bacteria</taxon>
        <taxon>Bacillati</taxon>
        <taxon>Bacillota</taxon>
        <taxon>Bacilli</taxon>
        <taxon>Bacillales</taxon>
        <taxon>Paenibacillaceae</taxon>
        <taxon>Paenibacillus</taxon>
    </lineage>
</organism>
<dbReference type="GO" id="GO:0055085">
    <property type="term" value="P:transmembrane transport"/>
    <property type="evidence" value="ECO:0007669"/>
    <property type="project" value="InterPro"/>
</dbReference>
<feature type="transmembrane region" description="Helical" evidence="6">
    <location>
        <begin position="122"/>
        <end position="141"/>
    </location>
</feature>
<sequence length="216" mass="23555">MIDYVTRHYDDLLERLLQHLYLSGLSLLIALAIALPVGYFLSRHRRISVPVLSVLGIVYAIPSLGMFALLIPLVGIGVKPAIIALVLYSQLVLVRGVATGFQSVDRSVTEAGRGMGMSRWRLFYSIELPLALPVILGGLRVAAVSTIGITTIAAWINAGGLGVILFEGLYQNHYPKMIWGTLLVSVFAVAVNQSLLIAERRSLQRARGEGRAKDDF</sequence>
<dbReference type="InterPro" id="IPR035906">
    <property type="entry name" value="MetI-like_sf"/>
</dbReference>
<dbReference type="EMBL" id="CP009285">
    <property type="protein sequence ID" value="AIQ57040.1"/>
    <property type="molecule type" value="Genomic_DNA"/>
</dbReference>
<comment type="subcellular location">
    <subcellularLocation>
        <location evidence="6">Cell membrane</location>
        <topology evidence="6">Multi-pass membrane protein</topology>
    </subcellularLocation>
    <subcellularLocation>
        <location evidence="1">Membrane</location>
        <topology evidence="1">Multi-pass membrane protein</topology>
    </subcellularLocation>
</comment>
<name>A0A089LAB5_PAEBO</name>
<gene>
    <name evidence="8" type="ORF">PBOR_08935</name>
</gene>
<reference evidence="8" key="1">
    <citation type="submission" date="2014-08" db="EMBL/GenBank/DDBJ databases">
        <title>Comparative genomics of the Paenibacillus odorifer group.</title>
        <authorList>
            <person name="den Bakker H.C."/>
            <person name="Tsai Y.-C.Y.-C."/>
            <person name="Martin N."/>
            <person name="Korlach J."/>
            <person name="Wiedmann M."/>
        </authorList>
    </citation>
    <scope>NUCLEOTIDE SEQUENCE [LARGE SCALE GENOMIC DNA]</scope>
    <source>
        <strain evidence="8">DSM 13188</strain>
    </source>
</reference>
<proteinExistence type="inferred from homology"/>
<dbReference type="GO" id="GO:0005886">
    <property type="term" value="C:plasma membrane"/>
    <property type="evidence" value="ECO:0007669"/>
    <property type="project" value="UniProtKB-SubCell"/>
</dbReference>
<dbReference type="PANTHER" id="PTHR30177:SF4">
    <property type="entry name" value="OSMOPROTECTANT IMPORT PERMEASE PROTEIN OSMW"/>
    <property type="match status" value="1"/>
</dbReference>
<dbReference type="KEGG" id="pbd:PBOR_08935"/>
<feature type="transmembrane region" description="Helical" evidence="6">
    <location>
        <begin position="53"/>
        <end position="75"/>
    </location>
</feature>
<evidence type="ECO:0000313" key="8">
    <source>
        <dbReference type="EMBL" id="AIQ57040.1"/>
    </source>
</evidence>
<dbReference type="Pfam" id="PF00528">
    <property type="entry name" value="BPD_transp_1"/>
    <property type="match status" value="1"/>
</dbReference>
<evidence type="ECO:0000256" key="6">
    <source>
        <dbReference type="RuleBase" id="RU363032"/>
    </source>
</evidence>
<keyword evidence="4 6" id="KW-1133">Transmembrane helix</keyword>
<dbReference type="HOGENOM" id="CLU_046113_7_2_9"/>
<evidence type="ECO:0000256" key="1">
    <source>
        <dbReference type="ARBA" id="ARBA00004141"/>
    </source>
</evidence>
<evidence type="ECO:0000256" key="5">
    <source>
        <dbReference type="ARBA" id="ARBA00023136"/>
    </source>
</evidence>
<accession>A0A089LAB5</accession>
<keyword evidence="5 6" id="KW-0472">Membrane</keyword>
<evidence type="ECO:0000256" key="4">
    <source>
        <dbReference type="ARBA" id="ARBA00022989"/>
    </source>
</evidence>
<dbReference type="PANTHER" id="PTHR30177">
    <property type="entry name" value="GLYCINE BETAINE/L-PROLINE TRANSPORT SYSTEM PERMEASE PROTEIN PROW"/>
    <property type="match status" value="1"/>
</dbReference>
<protein>
    <submittedName>
        <fullName evidence="8">Glycine/betaine ABC transporter permease</fullName>
    </submittedName>
</protein>
<evidence type="ECO:0000256" key="3">
    <source>
        <dbReference type="ARBA" id="ARBA00022692"/>
    </source>
</evidence>
<feature type="transmembrane region" description="Helical" evidence="6">
    <location>
        <begin position="20"/>
        <end position="41"/>
    </location>
</feature>
<dbReference type="OrthoDB" id="9801163at2"/>
<feature type="transmembrane region" description="Helical" evidence="6">
    <location>
        <begin position="147"/>
        <end position="166"/>
    </location>
</feature>
<dbReference type="SUPFAM" id="SSF161098">
    <property type="entry name" value="MetI-like"/>
    <property type="match status" value="1"/>
</dbReference>